<dbReference type="PANTHER" id="PTHR35936:SF19">
    <property type="entry name" value="AMINO-ACID-BINDING PROTEIN YXEM-RELATED"/>
    <property type="match status" value="1"/>
</dbReference>
<gene>
    <name evidence="4" type="ORF">HGG79_05735</name>
</gene>
<dbReference type="CDD" id="cd13709">
    <property type="entry name" value="PBP2_YxeM"/>
    <property type="match status" value="1"/>
</dbReference>
<evidence type="ECO:0000256" key="1">
    <source>
        <dbReference type="ARBA" id="ARBA00022729"/>
    </source>
</evidence>
<evidence type="ECO:0000313" key="4">
    <source>
        <dbReference type="EMBL" id="MBC2397280.1"/>
    </source>
</evidence>
<feature type="domain" description="Solute-binding protein family 3/N-terminal" evidence="3">
    <location>
        <begin position="40"/>
        <end position="264"/>
    </location>
</feature>
<proteinExistence type="predicted"/>
<keyword evidence="1 2" id="KW-0732">Signal</keyword>
<dbReference type="PANTHER" id="PTHR35936">
    <property type="entry name" value="MEMBRANE-BOUND LYTIC MUREIN TRANSGLYCOSYLASE F"/>
    <property type="match status" value="1"/>
</dbReference>
<dbReference type="Pfam" id="PF00497">
    <property type="entry name" value="SBP_bac_3"/>
    <property type="match status" value="1"/>
</dbReference>
<evidence type="ECO:0000259" key="3">
    <source>
        <dbReference type="SMART" id="SM00062"/>
    </source>
</evidence>
<dbReference type="Gene3D" id="3.40.190.10">
    <property type="entry name" value="Periplasmic binding protein-like II"/>
    <property type="match status" value="2"/>
</dbReference>
<dbReference type="InterPro" id="IPR001638">
    <property type="entry name" value="Solute-binding_3/MltF_N"/>
</dbReference>
<dbReference type="AlphaFoldDB" id="A0A923EBC8"/>
<dbReference type="PROSITE" id="PS51257">
    <property type="entry name" value="PROKAR_LIPOPROTEIN"/>
    <property type="match status" value="1"/>
</dbReference>
<feature type="chain" id="PRO_5038393520" evidence="2">
    <location>
        <begin position="23"/>
        <end position="268"/>
    </location>
</feature>
<dbReference type="RefSeq" id="WP_035144304.1">
    <property type="nucleotide sequence ID" value="NZ_JAAZWO010000005.1"/>
</dbReference>
<organism evidence="4 5">
    <name type="scientific">Clostridium tetanomorphum</name>
    <dbReference type="NCBI Taxonomy" id="1553"/>
    <lineage>
        <taxon>Bacteria</taxon>
        <taxon>Bacillati</taxon>
        <taxon>Bacillota</taxon>
        <taxon>Clostridia</taxon>
        <taxon>Eubacteriales</taxon>
        <taxon>Clostridiaceae</taxon>
        <taxon>Clostridium</taxon>
    </lineage>
</organism>
<feature type="signal peptide" evidence="2">
    <location>
        <begin position="1"/>
        <end position="22"/>
    </location>
</feature>
<reference evidence="4 5" key="1">
    <citation type="submission" date="2020-04" db="EMBL/GenBank/DDBJ databases">
        <title>Genomic insights into acetone-butanol-ethanol (ABE) fermentation by sequencing solventogenic clostridia strains.</title>
        <authorList>
            <person name="Brown S."/>
        </authorList>
    </citation>
    <scope>NUCLEOTIDE SEQUENCE [LARGE SCALE GENOMIC DNA]</scope>
    <source>
        <strain evidence="4 5">DJ011</strain>
    </source>
</reference>
<name>A0A923EBC8_CLOTT</name>
<comment type="caution">
    <text evidence="4">The sequence shown here is derived from an EMBL/GenBank/DDBJ whole genome shotgun (WGS) entry which is preliminary data.</text>
</comment>
<dbReference type="SMART" id="SM00062">
    <property type="entry name" value="PBPb"/>
    <property type="match status" value="1"/>
</dbReference>
<sequence length="268" mass="29592">MIKNKKLVGVLASILILSGVLSGCGSKAVNKASSNETAKVIRIGTSGGYYPYTFMNKKNKLDGFEIDVWNEIGKRTGYKPEFVTASFSGLFGMLDAGKIDTIANEITITVKRKDKYLFSNPYVYSGAQIVVKKDNNSIEKLENLKGKKIGVSLGSNYEQIIRNFDKNKEITVVTYEDDGGMRQDLALGRIDALMDDKVSAIATVEENKIPVKLAGNDVEPLENAFPFINNEENKAVVEKVNKAIADMKADGTFEKISKKWVKIDITKK</sequence>
<accession>A0A923EBC8</accession>
<keyword evidence="5" id="KW-1185">Reference proteome</keyword>
<evidence type="ECO:0000256" key="2">
    <source>
        <dbReference type="SAM" id="SignalP"/>
    </source>
</evidence>
<dbReference type="Proteomes" id="UP000563151">
    <property type="component" value="Unassembled WGS sequence"/>
</dbReference>
<evidence type="ECO:0000313" key="5">
    <source>
        <dbReference type="Proteomes" id="UP000563151"/>
    </source>
</evidence>
<protein>
    <submittedName>
        <fullName evidence="4">Amino acid ABC transporter substrate-binding protein</fullName>
    </submittedName>
</protein>
<dbReference type="EMBL" id="JAAZWO010000005">
    <property type="protein sequence ID" value="MBC2397280.1"/>
    <property type="molecule type" value="Genomic_DNA"/>
</dbReference>
<dbReference type="SUPFAM" id="SSF53850">
    <property type="entry name" value="Periplasmic binding protein-like II"/>
    <property type="match status" value="1"/>
</dbReference>